<dbReference type="InterPro" id="IPR056173">
    <property type="entry name" value="Sec20_C"/>
</dbReference>
<evidence type="ECO:0000256" key="4">
    <source>
        <dbReference type="ARBA" id="ARBA00022824"/>
    </source>
</evidence>
<comment type="similarity">
    <text evidence="9">Belongs to the SEC20 family.</text>
</comment>
<dbReference type="STRING" id="106004.A0A1Y2EWK3"/>
<dbReference type="EMBL" id="MCGR01000036">
    <property type="protein sequence ID" value="ORY75959.1"/>
    <property type="molecule type" value="Genomic_DNA"/>
</dbReference>
<dbReference type="GO" id="GO:0005789">
    <property type="term" value="C:endoplasmic reticulum membrane"/>
    <property type="evidence" value="ECO:0007669"/>
    <property type="project" value="UniProtKB-SubCell"/>
</dbReference>
<evidence type="ECO:0000256" key="11">
    <source>
        <dbReference type="SAM" id="MobiDB-lite"/>
    </source>
</evidence>
<protein>
    <recommendedName>
        <fullName evidence="12">Sec20 C-terminal domain-containing protein</fullName>
    </recommendedName>
</protein>
<feature type="region of interest" description="Disordered" evidence="11">
    <location>
        <begin position="1157"/>
        <end position="1188"/>
    </location>
</feature>
<evidence type="ECO:0000256" key="8">
    <source>
        <dbReference type="ARBA" id="ARBA00023136"/>
    </source>
</evidence>
<evidence type="ECO:0000256" key="1">
    <source>
        <dbReference type="ARBA" id="ARBA00004163"/>
    </source>
</evidence>
<keyword evidence="8" id="KW-0472">Membrane</keyword>
<proteinExistence type="inferred from homology"/>
<organism evidence="13 14">
    <name type="scientific">Leucosporidium creatinivorum</name>
    <dbReference type="NCBI Taxonomy" id="106004"/>
    <lineage>
        <taxon>Eukaryota</taxon>
        <taxon>Fungi</taxon>
        <taxon>Dikarya</taxon>
        <taxon>Basidiomycota</taxon>
        <taxon>Pucciniomycotina</taxon>
        <taxon>Microbotryomycetes</taxon>
        <taxon>Leucosporidiales</taxon>
        <taxon>Leucosporidium</taxon>
    </lineage>
</organism>
<feature type="compositionally biased region" description="Low complexity" evidence="11">
    <location>
        <begin position="560"/>
        <end position="577"/>
    </location>
</feature>
<feature type="compositionally biased region" description="Pro residues" evidence="11">
    <location>
        <begin position="1227"/>
        <end position="1236"/>
    </location>
</feature>
<feature type="domain" description="Sec20 C-terminal" evidence="12">
    <location>
        <begin position="179"/>
        <end position="270"/>
    </location>
</feature>
<evidence type="ECO:0000256" key="9">
    <source>
        <dbReference type="ARBA" id="ARBA00037934"/>
    </source>
</evidence>
<feature type="compositionally biased region" description="Low complexity" evidence="11">
    <location>
        <begin position="1205"/>
        <end position="1226"/>
    </location>
</feature>
<evidence type="ECO:0000256" key="3">
    <source>
        <dbReference type="ARBA" id="ARBA00022692"/>
    </source>
</evidence>
<dbReference type="GO" id="GO:0006890">
    <property type="term" value="P:retrograde vesicle-mediated transport, Golgi to endoplasmic reticulum"/>
    <property type="evidence" value="ECO:0007669"/>
    <property type="project" value="InterPro"/>
</dbReference>
<sequence>MPPPAHTPLAPPRAAPPPPTLPDELLQLVASLANRLNDLESHQLPQLTGANDRALHDQLANDARRELGGVKRDVEELKLQVDDLQKSRDRRAGADHVVAIQLRLDAITKLYRQSVIASSRLIEAQQASSSGLSARDELFASANKAGSPSNGGAAGGAGGTGGGGLKKGGGDGGDDALMSATSDVTEGLRRTLQLMQQEVDRSAVSNELLESQTATLALTSEQYSLLGTLLTTSKALITTLARADLLDRLLLAAALLLFGLVCAYVVKRRVVDKGLRIAGALTGAVGRGGGEKVEAVVKRGMSDASVVVERASTRLAGEAAAVTTAVLSAVQAARTVVVGGDGRAERAAKAQERIREEQRREREEEEMRRRMLARREEEERKAAAVNEPEPEEVGGGLELEDMLEEGVEDVDEDEEFEEDDDEVFEPEELVDEEGVIVEDKPVNPSAIANEEDEHLPRSITPILPTEGATTFTDEDGVVWDLVPGGVPPIGAKIVDDGRPSPSSAAVDESTKPQEIPSEYPSATDPSLHAQDEPSSVVTSSSAGAQPSAVVPAEQEEEEAIATASAEPEFETPTPAETLVAPSPVVDEEQEEQQTVTPSPSPSGASAVSEEPTPSPSPIAVVEPQEENIQEPIASTTIEEPLPTPPADAEVVPEPSSSSSPLTTEQASTTAEPTPSSTPSTTELEEEPLPTADDLTDADLGLDSINLGYGGQPIISVFRNATPPAATEVTTAEEIIFTPLERLRPATPEVGDRDKVVEENRVGLEKREEEGAVEVPIVEEPVVEKEEEPSIAEPTEPEPTPSAIPEPETEPTPSPSPVAEPLPSFNSTPEPELEQPSPATTFTDSDGTVWDLVPGGILPPGAVLADDGRPKDFNPASRKGGYKGFEMLRDYEEPTPTPEELEEMGEWEDYAVFEGEEYELELELEDEDEDEQKEEEPPLPEPATNVGSQRTSVVEAPVETAAAPVPVPEAAVSVEEGESRASQTPAPVVVEREVVEEPQQDEEDVPSPAPSATIEEPAVPPPVELEEPIAEPTSSAIIEEPTASPLPSSSSALIPEPTATSATVDSTRPSPSPSAVDEPLAEPISPPSQDQDEQIWTAVPGGEGKFTKDDVYYPEEGGITAREKEAMELAARLEKQRQEKEKQPLLEVPEVVKRAEEERIEDDVLEGAGEVERATESAEPEMEGSVELPVEELEKAGFNIEEEETVAIPSPSSSPIIVAPSSTVDPSPATPSPPAPIAEPILPTTEDVEDDSTTFEDILSTPDAEEDDIAANAIDVEEDEALPLESDEYLGELEDEVEESEGEEKGKVFRDEL</sequence>
<feature type="compositionally biased region" description="Low complexity" evidence="11">
    <location>
        <begin position="1038"/>
        <end position="1056"/>
    </location>
</feature>
<dbReference type="Pfam" id="PF03908">
    <property type="entry name" value="Sec20"/>
    <property type="match status" value="1"/>
</dbReference>
<keyword evidence="7 10" id="KW-0175">Coiled coil</keyword>
<feature type="compositionally biased region" description="Gly residues" evidence="11">
    <location>
        <begin position="152"/>
        <end position="171"/>
    </location>
</feature>
<dbReference type="GO" id="GO:0031201">
    <property type="term" value="C:SNARE complex"/>
    <property type="evidence" value="ECO:0007669"/>
    <property type="project" value="TreeGrafter"/>
</dbReference>
<feature type="region of interest" description="Disordered" evidence="11">
    <location>
        <begin position="1202"/>
        <end position="1251"/>
    </location>
</feature>
<dbReference type="Proteomes" id="UP000193467">
    <property type="component" value="Unassembled WGS sequence"/>
</dbReference>
<dbReference type="OrthoDB" id="46868at2759"/>
<feature type="region of interest" description="Disordered" evidence="11">
    <location>
        <begin position="745"/>
        <end position="884"/>
    </location>
</feature>
<keyword evidence="5" id="KW-0931">ER-Golgi transport</keyword>
<evidence type="ECO:0000256" key="10">
    <source>
        <dbReference type="SAM" id="Coils"/>
    </source>
</evidence>
<feature type="region of interest" description="Disordered" evidence="11">
    <location>
        <begin position="1274"/>
        <end position="1312"/>
    </location>
</feature>
<feature type="compositionally biased region" description="Pro residues" evidence="11">
    <location>
        <begin position="1"/>
        <end position="21"/>
    </location>
</feature>
<feature type="region of interest" description="Disordered" evidence="11">
    <location>
        <begin position="406"/>
        <end position="468"/>
    </location>
</feature>
<name>A0A1Y2EWK3_9BASI</name>
<dbReference type="PANTHER" id="PTHR12825:SF0">
    <property type="entry name" value="VESICLE TRANSPORT PROTEIN SEC20"/>
    <property type="match status" value="1"/>
</dbReference>
<feature type="compositionally biased region" description="Acidic residues" evidence="11">
    <location>
        <begin position="995"/>
        <end position="1004"/>
    </location>
</feature>
<feature type="region of interest" description="Disordered" evidence="11">
    <location>
        <begin position="917"/>
        <end position="1112"/>
    </location>
</feature>
<comment type="caution">
    <text evidence="13">The sequence shown here is derived from an EMBL/GenBank/DDBJ whole genome shotgun (WGS) entry which is preliminary data.</text>
</comment>
<feature type="compositionally biased region" description="Low complexity" evidence="11">
    <location>
        <begin position="592"/>
        <end position="611"/>
    </location>
</feature>
<feature type="compositionally biased region" description="Basic and acidic residues" evidence="11">
    <location>
        <begin position="749"/>
        <end position="769"/>
    </location>
</feature>
<feature type="region of interest" description="Disordered" evidence="11">
    <location>
        <begin position="1"/>
        <end position="22"/>
    </location>
</feature>
<keyword evidence="6" id="KW-1133">Transmembrane helix</keyword>
<feature type="coiled-coil region" evidence="10">
    <location>
        <begin position="60"/>
        <end position="87"/>
    </location>
</feature>
<evidence type="ECO:0000313" key="13">
    <source>
        <dbReference type="EMBL" id="ORY75959.1"/>
    </source>
</evidence>
<dbReference type="GO" id="GO:0005484">
    <property type="term" value="F:SNAP receptor activity"/>
    <property type="evidence" value="ECO:0007669"/>
    <property type="project" value="InterPro"/>
</dbReference>
<keyword evidence="3" id="KW-0812">Transmembrane</keyword>
<accession>A0A1Y2EWK3</accession>
<evidence type="ECO:0000256" key="2">
    <source>
        <dbReference type="ARBA" id="ARBA00022448"/>
    </source>
</evidence>
<keyword evidence="14" id="KW-1185">Reference proteome</keyword>
<feature type="compositionally biased region" description="Pro residues" evidence="11">
    <location>
        <begin position="796"/>
        <end position="819"/>
    </location>
</feature>
<feature type="compositionally biased region" description="Polar residues" evidence="11">
    <location>
        <begin position="836"/>
        <end position="845"/>
    </location>
</feature>
<feature type="compositionally biased region" description="Acidic residues" evidence="11">
    <location>
        <begin position="406"/>
        <end position="436"/>
    </location>
</feature>
<evidence type="ECO:0000256" key="5">
    <source>
        <dbReference type="ARBA" id="ARBA00022892"/>
    </source>
</evidence>
<feature type="compositionally biased region" description="Low complexity" evidence="11">
    <location>
        <begin position="649"/>
        <end position="681"/>
    </location>
</feature>
<feature type="region of interest" description="Disordered" evidence="11">
    <location>
        <begin position="375"/>
        <end position="394"/>
    </location>
</feature>
<comment type="subcellular location">
    <subcellularLocation>
        <location evidence="1">Endoplasmic reticulum membrane</location>
        <topology evidence="1">Single-pass type IV membrane protein</topology>
    </subcellularLocation>
</comment>
<dbReference type="InterPro" id="IPR005606">
    <property type="entry name" value="Sec20"/>
</dbReference>
<evidence type="ECO:0000256" key="6">
    <source>
        <dbReference type="ARBA" id="ARBA00022989"/>
    </source>
</evidence>
<reference evidence="13 14" key="1">
    <citation type="submission" date="2016-07" db="EMBL/GenBank/DDBJ databases">
        <title>Pervasive Adenine N6-methylation of Active Genes in Fungi.</title>
        <authorList>
            <consortium name="DOE Joint Genome Institute"/>
            <person name="Mondo S.J."/>
            <person name="Dannebaum R.O."/>
            <person name="Kuo R.C."/>
            <person name="Labutti K."/>
            <person name="Haridas S."/>
            <person name="Kuo A."/>
            <person name="Salamov A."/>
            <person name="Ahrendt S.R."/>
            <person name="Lipzen A."/>
            <person name="Sullivan W."/>
            <person name="Andreopoulos W.B."/>
            <person name="Clum A."/>
            <person name="Lindquist E."/>
            <person name="Daum C."/>
            <person name="Ramamoorthy G.K."/>
            <person name="Gryganskyi A."/>
            <person name="Culley D."/>
            <person name="Magnuson J.K."/>
            <person name="James T.Y."/>
            <person name="O'Malley M.A."/>
            <person name="Stajich J.E."/>
            <person name="Spatafora J.W."/>
            <person name="Visel A."/>
            <person name="Grigoriev I.V."/>
        </authorList>
    </citation>
    <scope>NUCLEOTIDE SEQUENCE [LARGE SCALE GENOMIC DNA]</scope>
    <source>
        <strain evidence="13 14">62-1032</strain>
    </source>
</reference>
<gene>
    <name evidence="13" type="ORF">BCR35DRAFT_306014</name>
</gene>
<evidence type="ECO:0000259" key="12">
    <source>
        <dbReference type="Pfam" id="PF03908"/>
    </source>
</evidence>
<feature type="compositionally biased region" description="Acidic residues" evidence="11">
    <location>
        <begin position="1274"/>
        <end position="1301"/>
    </location>
</feature>
<feature type="region of interest" description="Disordered" evidence="11">
    <location>
        <begin position="143"/>
        <end position="179"/>
    </location>
</feature>
<feature type="compositionally biased region" description="Basic and acidic residues" evidence="11">
    <location>
        <begin position="1302"/>
        <end position="1312"/>
    </location>
</feature>
<feature type="compositionally biased region" description="Polar residues" evidence="11">
    <location>
        <begin position="532"/>
        <end position="544"/>
    </location>
</feature>
<keyword evidence="4" id="KW-0256">Endoplasmic reticulum</keyword>
<evidence type="ECO:0000313" key="14">
    <source>
        <dbReference type="Proteomes" id="UP000193467"/>
    </source>
</evidence>
<dbReference type="InParanoid" id="A0A1Y2EWK3"/>
<evidence type="ECO:0000256" key="7">
    <source>
        <dbReference type="ARBA" id="ARBA00023054"/>
    </source>
</evidence>
<feature type="compositionally biased region" description="Low complexity" evidence="11">
    <location>
        <begin position="688"/>
        <end position="702"/>
    </location>
</feature>
<feature type="region of interest" description="Disordered" evidence="11">
    <location>
        <begin position="481"/>
        <end position="703"/>
    </location>
</feature>
<feature type="compositionally biased region" description="Acidic residues" evidence="11">
    <location>
        <begin position="917"/>
        <end position="937"/>
    </location>
</feature>
<feature type="compositionally biased region" description="Polar residues" evidence="11">
    <location>
        <begin position="1057"/>
        <end position="1068"/>
    </location>
</feature>
<keyword evidence="2" id="KW-0813">Transport</keyword>
<dbReference type="PANTHER" id="PTHR12825">
    <property type="entry name" value="BNIP1-RELATED"/>
    <property type="match status" value="1"/>
</dbReference>
<feature type="compositionally biased region" description="Low complexity" evidence="11">
    <location>
        <begin position="951"/>
        <end position="973"/>
    </location>
</feature>